<dbReference type="PANTHER" id="PTHR24414:SF60">
    <property type="entry name" value="OS03G0415400 PROTEIN"/>
    <property type="match status" value="1"/>
</dbReference>
<dbReference type="AlphaFoldDB" id="A0ABD0UV48"/>
<evidence type="ECO:0000313" key="3">
    <source>
        <dbReference type="Proteomes" id="UP001552299"/>
    </source>
</evidence>
<evidence type="ECO:0000313" key="2">
    <source>
        <dbReference type="EMBL" id="KAL0916440.1"/>
    </source>
</evidence>
<comment type="caution">
    <text evidence="2">The sequence shown here is derived from an EMBL/GenBank/DDBJ whole genome shotgun (WGS) entry which is preliminary data.</text>
</comment>
<feature type="domain" description="F-box" evidence="1">
    <location>
        <begin position="158"/>
        <end position="203"/>
    </location>
</feature>
<dbReference type="Gene3D" id="2.120.10.80">
    <property type="entry name" value="Kelch-type beta propeller"/>
    <property type="match status" value="1"/>
</dbReference>
<name>A0ABD0UV48_DENTH</name>
<dbReference type="Pfam" id="PF01344">
    <property type="entry name" value="Kelch_1"/>
    <property type="match status" value="1"/>
</dbReference>
<dbReference type="PROSITE" id="PS50181">
    <property type="entry name" value="FBOX"/>
    <property type="match status" value="1"/>
</dbReference>
<sequence length="528" mass="57990">MTALITASHIFTIENFDRVEHSQFAVVICSLTTKHERQRAGKSVVLWLLRFTQNDLVRRYSVPLRWSFLLVKSTVRYLFPKESWSKEKALPALVLFSASSPTRQSTPDILDLAMGESRGFSWLVKSCIADSCREIARSPVANHRHHNEFISSDASRLYAPIFTLPDDLLFECLSRVPLSSLPSLSLVCRRFALLLENPAFHDLRRSRGRLRRTLFAICVSDLGFITSAALPVPFPAHLDPFWNPFATPISFSPDLAAGAFSQPRLASMGRAIYIIGRGATLRYDSLTGAVTFRAPTIFPRKKFAAAVIGCRIYVSGGATRTSAVEEYNPDVDEWRVVAEAPRRRYGCVGAAAGEIFYVIGGLRVGSRMEEEEESRGARTCAGSMDAYHVRAGMWLRVRAVVPGGGCVVGACGAGAHVYVLASHAVELSFWRWDGKGRRGGDWTRLEPPPFAWQLRLGGAVHFSCTSIGDAKLAALVHASASHGGDLGRRSRGGVEAALLVYDIEADEWSRGSDLPPGLRRAACACVEC</sequence>
<evidence type="ECO:0000259" key="1">
    <source>
        <dbReference type="PROSITE" id="PS50181"/>
    </source>
</evidence>
<dbReference type="EMBL" id="JANQDX010000011">
    <property type="protein sequence ID" value="KAL0916440.1"/>
    <property type="molecule type" value="Genomic_DNA"/>
</dbReference>
<proteinExistence type="predicted"/>
<dbReference type="SUPFAM" id="SSF117281">
    <property type="entry name" value="Kelch motif"/>
    <property type="match status" value="1"/>
</dbReference>
<dbReference type="SMART" id="SM00612">
    <property type="entry name" value="Kelch"/>
    <property type="match status" value="1"/>
</dbReference>
<protein>
    <recommendedName>
        <fullName evidence="1">F-box domain-containing protein</fullName>
    </recommendedName>
</protein>
<reference evidence="2 3" key="1">
    <citation type="journal article" date="2024" name="Plant Biotechnol. J.">
        <title>Dendrobium thyrsiflorum genome and its molecular insights into genes involved in important horticultural traits.</title>
        <authorList>
            <person name="Chen B."/>
            <person name="Wang J.Y."/>
            <person name="Zheng P.J."/>
            <person name="Li K.L."/>
            <person name="Liang Y.M."/>
            <person name="Chen X.F."/>
            <person name="Zhang C."/>
            <person name="Zhao X."/>
            <person name="He X."/>
            <person name="Zhang G.Q."/>
            <person name="Liu Z.J."/>
            <person name="Xu Q."/>
        </authorList>
    </citation>
    <scope>NUCLEOTIDE SEQUENCE [LARGE SCALE GENOMIC DNA]</scope>
    <source>
        <strain evidence="2">GZMU011</strain>
    </source>
</reference>
<dbReference type="InterPro" id="IPR001810">
    <property type="entry name" value="F-box_dom"/>
</dbReference>
<dbReference type="SMART" id="SM00256">
    <property type="entry name" value="FBOX"/>
    <property type="match status" value="1"/>
</dbReference>
<dbReference type="PANTHER" id="PTHR24414">
    <property type="entry name" value="F-BOX/KELCH-REPEAT PROTEIN SKIP4"/>
    <property type="match status" value="1"/>
</dbReference>
<dbReference type="InterPro" id="IPR036047">
    <property type="entry name" value="F-box-like_dom_sf"/>
</dbReference>
<dbReference type="InterPro" id="IPR050354">
    <property type="entry name" value="F-box/kelch-repeat_ARATH"/>
</dbReference>
<dbReference type="InterPro" id="IPR006652">
    <property type="entry name" value="Kelch_1"/>
</dbReference>
<keyword evidence="3" id="KW-1185">Reference proteome</keyword>
<dbReference type="Pfam" id="PF00646">
    <property type="entry name" value="F-box"/>
    <property type="match status" value="1"/>
</dbReference>
<organism evidence="2 3">
    <name type="scientific">Dendrobium thyrsiflorum</name>
    <name type="common">Pinecone-like raceme dendrobium</name>
    <name type="synonym">Orchid</name>
    <dbReference type="NCBI Taxonomy" id="117978"/>
    <lineage>
        <taxon>Eukaryota</taxon>
        <taxon>Viridiplantae</taxon>
        <taxon>Streptophyta</taxon>
        <taxon>Embryophyta</taxon>
        <taxon>Tracheophyta</taxon>
        <taxon>Spermatophyta</taxon>
        <taxon>Magnoliopsida</taxon>
        <taxon>Liliopsida</taxon>
        <taxon>Asparagales</taxon>
        <taxon>Orchidaceae</taxon>
        <taxon>Epidendroideae</taxon>
        <taxon>Malaxideae</taxon>
        <taxon>Dendrobiinae</taxon>
        <taxon>Dendrobium</taxon>
    </lineage>
</organism>
<dbReference type="Proteomes" id="UP001552299">
    <property type="component" value="Unassembled WGS sequence"/>
</dbReference>
<gene>
    <name evidence="2" type="ORF">M5K25_013951</name>
</gene>
<dbReference type="InterPro" id="IPR015915">
    <property type="entry name" value="Kelch-typ_b-propeller"/>
</dbReference>
<accession>A0ABD0UV48</accession>
<dbReference type="SUPFAM" id="SSF81383">
    <property type="entry name" value="F-box domain"/>
    <property type="match status" value="1"/>
</dbReference>
<dbReference type="Gene3D" id="1.20.1280.50">
    <property type="match status" value="1"/>
</dbReference>